<comment type="caution">
    <text evidence="1">The sequence shown here is derived from an EMBL/GenBank/DDBJ whole genome shotgun (WGS) entry which is preliminary data.</text>
</comment>
<evidence type="ECO:0000313" key="1">
    <source>
        <dbReference type="EMBL" id="MDI5965708.1"/>
    </source>
</evidence>
<gene>
    <name evidence="1" type="ORF">POF43_023780</name>
</gene>
<dbReference type="Proteomes" id="UP001156398">
    <property type="component" value="Unassembled WGS sequence"/>
</dbReference>
<dbReference type="InterPro" id="IPR017853">
    <property type="entry name" value="GH"/>
</dbReference>
<keyword evidence="2" id="KW-1185">Reference proteome</keyword>
<accession>A0ABT6W4M6</accession>
<evidence type="ECO:0000313" key="2">
    <source>
        <dbReference type="Proteomes" id="UP001156398"/>
    </source>
</evidence>
<name>A0ABT6W4M6_9ACTN</name>
<organism evidence="1 2">
    <name type="scientific">Streptantibioticus silvisoli</name>
    <dbReference type="NCBI Taxonomy" id="2705255"/>
    <lineage>
        <taxon>Bacteria</taxon>
        <taxon>Bacillati</taxon>
        <taxon>Actinomycetota</taxon>
        <taxon>Actinomycetes</taxon>
        <taxon>Kitasatosporales</taxon>
        <taxon>Streptomycetaceae</taxon>
        <taxon>Streptantibioticus</taxon>
    </lineage>
</organism>
<reference evidence="1 2" key="1">
    <citation type="submission" date="2023-05" db="EMBL/GenBank/DDBJ databases">
        <title>Streptantibioticus silvisoli sp. nov., acidotolerant actinomycetes 1 from pine litter.</title>
        <authorList>
            <person name="Swiecimska M."/>
            <person name="Golinska P."/>
            <person name="Sangal V."/>
            <person name="Wachnowicz B."/>
            <person name="Goodfellow M."/>
        </authorList>
    </citation>
    <scope>NUCLEOTIDE SEQUENCE [LARGE SCALE GENOMIC DNA]</scope>
    <source>
        <strain evidence="1 2">SL54</strain>
    </source>
</reference>
<dbReference type="RefSeq" id="WP_271322731.1">
    <property type="nucleotide sequence ID" value="NZ_JAAGKO020000040.1"/>
</dbReference>
<dbReference type="SUPFAM" id="SSF51445">
    <property type="entry name" value="(Trans)glycosidases"/>
    <property type="match status" value="1"/>
</dbReference>
<protein>
    <submittedName>
        <fullName evidence="1">Uncharacterized protein</fullName>
    </submittedName>
</protein>
<proteinExistence type="predicted"/>
<dbReference type="EMBL" id="JAAGKO020000040">
    <property type="protein sequence ID" value="MDI5965708.1"/>
    <property type="molecule type" value="Genomic_DNA"/>
</dbReference>
<sequence length="232" mass="24898">MTRTMYDGVTVAHLPTGAPLYAGYVDGRYANVTALRKRFPKARIVEIAVLASTDAGQVLDVETGDATPAQAPGWVVSRRHAGVDPTVYCNSSTWPAVRAAFRNAGIAEPHYWIAQYDNKATIPTGAVAKQFQNDPGWDKSVVADYWPGIDPKPVPEDTMTLTSADLAALSKLIDERIAAAGPAIARAVAQTDGLYPAPADRVDKVNRYWTLESFVTDIDGIVRGLADKGVGK</sequence>